<evidence type="ECO:0000256" key="3">
    <source>
        <dbReference type="ARBA" id="ARBA00022691"/>
    </source>
</evidence>
<feature type="binding site" evidence="5">
    <location>
        <position position="99"/>
    </location>
    <ligand>
        <name>S-adenosyl-L-methionine</name>
        <dbReference type="ChEBI" id="CHEBI:59789"/>
    </ligand>
</feature>
<keyword evidence="2 5" id="KW-0808">Transferase</keyword>
<dbReference type="NCBIfam" id="NF000499">
    <property type="entry name" value="Erm23S_rRNA_broad"/>
    <property type="match status" value="1"/>
</dbReference>
<comment type="similarity">
    <text evidence="5">Belongs to the class I-like SAM-binding methyltransferase superfamily. rRNA adenine N(6)-methyltransferase family.</text>
</comment>
<sequence length="296" mass="34038">MRKRISYSQNFLENRDLVSYLVGKSSISKEDTVFDIGAGQGIITEELLRRAKRVAAFEIDPDLFNKLSQRFQNEKSLELIRGNFLTCKLPSQPYKVFSNIPFNLTAEIIKKLAQTQNPPEDTYLIVQNEAANKFAGKPIDNKNSQMAILLKPRFDFEIFHQFKVVDFFPRPSVDIIMLRIKKKDKPLVGYKQESLYEDFVTYAFNQFKPDITEGLSKVFGRGTIIKLAGKLGFPPSSKPSELDIEDWIGLFNAFTQLNGKYQSIVRGSYANLLSQQGKLEKIHRTRTDKSWKKYAK</sequence>
<dbReference type="Gene3D" id="1.10.8.100">
    <property type="entry name" value="Ribosomal RNA adenine dimethylase-like, domain 2"/>
    <property type="match status" value="1"/>
</dbReference>
<feature type="binding site" evidence="5">
    <location>
        <position position="37"/>
    </location>
    <ligand>
        <name>S-adenosyl-L-methionine</name>
        <dbReference type="ChEBI" id="CHEBI:59789"/>
    </ligand>
</feature>
<dbReference type="AlphaFoldDB" id="A0A1F4WNE8"/>
<comment type="caution">
    <text evidence="7">The sequence shown here is derived from an EMBL/GenBank/DDBJ whole genome shotgun (WGS) entry which is preliminary data.</text>
</comment>
<accession>A0A1F4WNE8</accession>
<dbReference type="PANTHER" id="PTHR11727">
    <property type="entry name" value="DIMETHYLADENOSINE TRANSFERASE"/>
    <property type="match status" value="1"/>
</dbReference>
<dbReference type="GO" id="GO:0003723">
    <property type="term" value="F:RNA binding"/>
    <property type="evidence" value="ECO:0007669"/>
    <property type="project" value="UniProtKB-UniRule"/>
</dbReference>
<dbReference type="Proteomes" id="UP000176492">
    <property type="component" value="Unassembled WGS sequence"/>
</dbReference>
<evidence type="ECO:0000256" key="4">
    <source>
        <dbReference type="ARBA" id="ARBA00022884"/>
    </source>
</evidence>
<protein>
    <recommendedName>
        <fullName evidence="6">Ribosomal RNA adenine methylase transferase N-terminal domain-containing protein</fullName>
    </recommendedName>
</protein>
<feature type="binding site" evidence="5">
    <location>
        <position position="58"/>
    </location>
    <ligand>
        <name>S-adenosyl-L-methionine</name>
        <dbReference type="ChEBI" id="CHEBI:59789"/>
    </ligand>
</feature>
<keyword evidence="3 5" id="KW-0949">S-adenosyl-L-methionine</keyword>
<dbReference type="GO" id="GO:0005829">
    <property type="term" value="C:cytosol"/>
    <property type="evidence" value="ECO:0007669"/>
    <property type="project" value="TreeGrafter"/>
</dbReference>
<dbReference type="InterPro" id="IPR020596">
    <property type="entry name" value="rRNA_Ade_Mease_Trfase_CS"/>
</dbReference>
<gene>
    <name evidence="7" type="ORF">A3J33_00600</name>
</gene>
<dbReference type="PROSITE" id="PS01131">
    <property type="entry name" value="RRNA_A_DIMETH"/>
    <property type="match status" value="1"/>
</dbReference>
<dbReference type="Pfam" id="PF00398">
    <property type="entry name" value="RrnaAD"/>
    <property type="match status" value="1"/>
</dbReference>
<feature type="binding site" evidence="5">
    <location>
        <position position="12"/>
    </location>
    <ligand>
        <name>S-adenosyl-L-methionine</name>
        <dbReference type="ChEBI" id="CHEBI:59789"/>
    </ligand>
</feature>
<dbReference type="CDD" id="cd02440">
    <property type="entry name" value="AdoMet_MTases"/>
    <property type="match status" value="1"/>
</dbReference>
<evidence type="ECO:0000313" key="7">
    <source>
        <dbReference type="EMBL" id="OGC70944.1"/>
    </source>
</evidence>
<evidence type="ECO:0000313" key="8">
    <source>
        <dbReference type="Proteomes" id="UP000176492"/>
    </source>
</evidence>
<reference evidence="7 8" key="1">
    <citation type="journal article" date="2016" name="Nat. Commun.">
        <title>Thousands of microbial genomes shed light on interconnected biogeochemical processes in an aquifer system.</title>
        <authorList>
            <person name="Anantharaman K."/>
            <person name="Brown C.T."/>
            <person name="Hug L.A."/>
            <person name="Sharon I."/>
            <person name="Castelle C.J."/>
            <person name="Probst A.J."/>
            <person name="Thomas B.C."/>
            <person name="Singh A."/>
            <person name="Wilkins M.J."/>
            <person name="Karaoz U."/>
            <person name="Brodie E.L."/>
            <person name="Williams K.H."/>
            <person name="Hubbard S.S."/>
            <person name="Banfield J.F."/>
        </authorList>
    </citation>
    <scope>NUCLEOTIDE SEQUENCE [LARGE SCALE GENOMIC DNA]</scope>
</reference>
<dbReference type="InterPro" id="IPR029063">
    <property type="entry name" value="SAM-dependent_MTases_sf"/>
</dbReference>
<dbReference type="EMBL" id="MEVM01000014">
    <property type="protein sequence ID" value="OGC70944.1"/>
    <property type="molecule type" value="Genomic_DNA"/>
</dbReference>
<evidence type="ECO:0000256" key="5">
    <source>
        <dbReference type="PROSITE-ProRule" id="PRU01026"/>
    </source>
</evidence>
<feature type="binding site" evidence="5">
    <location>
        <position position="10"/>
    </location>
    <ligand>
        <name>S-adenosyl-L-methionine</name>
        <dbReference type="ChEBI" id="CHEBI:59789"/>
    </ligand>
</feature>
<proteinExistence type="inferred from homology"/>
<keyword evidence="1 5" id="KW-0489">Methyltransferase</keyword>
<name>A0A1F4WNE8_UNCKA</name>
<comment type="caution">
    <text evidence="5">Lacks conserved residue(s) required for the propagation of feature annotation.</text>
</comment>
<feature type="domain" description="Ribosomal RNA adenine methylase transferase N-terminal" evidence="6">
    <location>
        <begin position="17"/>
        <end position="184"/>
    </location>
</feature>
<dbReference type="SUPFAM" id="SSF53335">
    <property type="entry name" value="S-adenosyl-L-methionine-dependent methyltransferases"/>
    <property type="match status" value="1"/>
</dbReference>
<dbReference type="PROSITE" id="PS51689">
    <property type="entry name" value="SAM_RNA_A_N6_MT"/>
    <property type="match status" value="1"/>
</dbReference>
<dbReference type="InterPro" id="IPR020598">
    <property type="entry name" value="rRNA_Ade_methylase_Trfase_N"/>
</dbReference>
<dbReference type="InterPro" id="IPR023165">
    <property type="entry name" value="rRNA_Ade_diMease-like_C"/>
</dbReference>
<dbReference type="InterPro" id="IPR001737">
    <property type="entry name" value="KsgA/Erm"/>
</dbReference>
<dbReference type="PANTHER" id="PTHR11727:SF7">
    <property type="entry name" value="DIMETHYLADENOSINE TRANSFERASE-RELATED"/>
    <property type="match status" value="1"/>
</dbReference>
<evidence type="ECO:0000256" key="1">
    <source>
        <dbReference type="ARBA" id="ARBA00022603"/>
    </source>
</evidence>
<evidence type="ECO:0000259" key="6">
    <source>
        <dbReference type="SMART" id="SM00650"/>
    </source>
</evidence>
<evidence type="ECO:0000256" key="2">
    <source>
        <dbReference type="ARBA" id="ARBA00022679"/>
    </source>
</evidence>
<organism evidence="7 8">
    <name type="scientific">candidate division WWE3 bacterium RIFCSPLOWO2_02_FULL_53_10</name>
    <dbReference type="NCBI Taxonomy" id="1802629"/>
    <lineage>
        <taxon>Bacteria</taxon>
        <taxon>Katanobacteria</taxon>
    </lineage>
</organism>
<keyword evidence="4 5" id="KW-0694">RNA-binding</keyword>
<dbReference type="SMART" id="SM00650">
    <property type="entry name" value="rADc"/>
    <property type="match status" value="1"/>
</dbReference>
<dbReference type="GO" id="GO:0000179">
    <property type="term" value="F:rRNA (adenine-N6,N6-)-dimethyltransferase activity"/>
    <property type="evidence" value="ECO:0007669"/>
    <property type="project" value="UniProtKB-UniRule"/>
</dbReference>
<dbReference type="Gene3D" id="3.40.50.150">
    <property type="entry name" value="Vaccinia Virus protein VP39"/>
    <property type="match status" value="1"/>
</dbReference>